<dbReference type="Pfam" id="PF00122">
    <property type="entry name" value="E1-E2_ATPase"/>
    <property type="match status" value="1"/>
</dbReference>
<dbReference type="Pfam" id="PF13246">
    <property type="entry name" value="Cation_ATPase"/>
    <property type="match status" value="1"/>
</dbReference>
<dbReference type="GO" id="GO:0005524">
    <property type="term" value="F:ATP binding"/>
    <property type="evidence" value="ECO:0007669"/>
    <property type="project" value="UniProtKB-KW"/>
</dbReference>
<dbReference type="InterPro" id="IPR008250">
    <property type="entry name" value="ATPase_P-typ_transduc_dom_A_sf"/>
</dbReference>
<evidence type="ECO:0000256" key="2">
    <source>
        <dbReference type="ARBA" id="ARBA00006000"/>
    </source>
</evidence>
<dbReference type="GO" id="GO:0019829">
    <property type="term" value="F:ATPase-coupled monoatomic cation transmembrane transporter activity"/>
    <property type="evidence" value="ECO:0007669"/>
    <property type="project" value="TreeGrafter"/>
</dbReference>
<comment type="similarity">
    <text evidence="2">Belongs to the cation transport ATPase (P-type) (TC 3.A.3) family. Type V subfamily.</text>
</comment>
<dbReference type="GO" id="GO:0015662">
    <property type="term" value="F:P-type ion transporter activity"/>
    <property type="evidence" value="ECO:0007669"/>
    <property type="project" value="TreeGrafter"/>
</dbReference>
<evidence type="ECO:0000256" key="11">
    <source>
        <dbReference type="ARBA" id="ARBA00022989"/>
    </source>
</evidence>
<keyword evidence="12 14" id="KW-0472">Membrane</keyword>
<dbReference type="NCBIfam" id="TIGR01657">
    <property type="entry name" value="P-ATPase-V"/>
    <property type="match status" value="1"/>
</dbReference>
<evidence type="ECO:0000259" key="16">
    <source>
        <dbReference type="Pfam" id="PF23143"/>
    </source>
</evidence>
<dbReference type="Proteomes" id="UP000320475">
    <property type="component" value="Unassembled WGS sequence"/>
</dbReference>
<dbReference type="FunFam" id="3.40.50.1000:FF:000056">
    <property type="entry name" value="Cation-transporting ATPase"/>
    <property type="match status" value="1"/>
</dbReference>
<dbReference type="InterPro" id="IPR036412">
    <property type="entry name" value="HAD-like_sf"/>
</dbReference>
<feature type="domain" description="P-type ATPase A" evidence="15">
    <location>
        <begin position="276"/>
        <end position="400"/>
    </location>
</feature>
<dbReference type="Gene3D" id="3.40.50.1000">
    <property type="entry name" value="HAD superfamily/HAD-like"/>
    <property type="match status" value="1"/>
</dbReference>
<evidence type="ECO:0000313" key="17">
    <source>
        <dbReference type="EMBL" id="TPX47661.1"/>
    </source>
</evidence>
<feature type="transmembrane region" description="Helical" evidence="14">
    <location>
        <begin position="1049"/>
        <end position="1069"/>
    </location>
</feature>
<dbReference type="SUPFAM" id="SSF81653">
    <property type="entry name" value="Calcium ATPase, transduction domain A"/>
    <property type="match status" value="1"/>
</dbReference>
<keyword evidence="9" id="KW-0460">Magnesium</keyword>
<dbReference type="SFLD" id="SFLDS00003">
    <property type="entry name" value="Haloacid_Dehalogenase"/>
    <property type="match status" value="1"/>
</dbReference>
<dbReference type="InterPro" id="IPR023298">
    <property type="entry name" value="ATPase_P-typ_TM_dom_sf"/>
</dbReference>
<feature type="transmembrane region" description="Helical" evidence="14">
    <location>
        <begin position="987"/>
        <end position="1006"/>
    </location>
</feature>
<comment type="caution">
    <text evidence="17">The sequence shown here is derived from an EMBL/GenBank/DDBJ whole genome shotgun (WGS) entry which is preliminary data.</text>
</comment>
<comment type="subcellular location">
    <subcellularLocation>
        <location evidence="1">Endoplasmic reticulum membrane</location>
        <topology evidence="1">Multi-pass membrane protein</topology>
    </subcellularLocation>
</comment>
<keyword evidence="8" id="KW-0067">ATP-binding</keyword>
<dbReference type="PRINTS" id="PR00119">
    <property type="entry name" value="CATATPASE"/>
</dbReference>
<feature type="transmembrane region" description="Helical" evidence="14">
    <location>
        <begin position="237"/>
        <end position="258"/>
    </location>
</feature>
<dbReference type="SFLD" id="SFLDF00027">
    <property type="entry name" value="p-type_atpase"/>
    <property type="match status" value="1"/>
</dbReference>
<feature type="transmembrane region" description="Helical" evidence="14">
    <location>
        <begin position="416"/>
        <end position="435"/>
    </location>
</feature>
<evidence type="ECO:0000256" key="13">
    <source>
        <dbReference type="SAM" id="MobiDB-lite"/>
    </source>
</evidence>
<dbReference type="Gene3D" id="3.40.1110.10">
    <property type="entry name" value="Calcium-transporting ATPase, cytoplasmic domain N"/>
    <property type="match status" value="1"/>
</dbReference>
<dbReference type="Gene3D" id="2.70.150.10">
    <property type="entry name" value="Calcium-transporting ATPase, cytoplasmic transduction domain A"/>
    <property type="match status" value="1"/>
</dbReference>
<feature type="compositionally biased region" description="Low complexity" evidence="13">
    <location>
        <begin position="897"/>
        <end position="906"/>
    </location>
</feature>
<feature type="transmembrane region" description="Helical" evidence="14">
    <location>
        <begin position="37"/>
        <end position="56"/>
    </location>
</feature>
<dbReference type="PANTHER" id="PTHR45630">
    <property type="entry name" value="CATION-TRANSPORTING ATPASE-RELATED"/>
    <property type="match status" value="1"/>
</dbReference>
<reference evidence="17 18" key="1">
    <citation type="journal article" date="2019" name="Sci. Rep.">
        <title>Comparative genomics of chytrid fungi reveal insights into the obligate biotrophic and pathogenic lifestyle of Synchytrium endobioticum.</title>
        <authorList>
            <person name="van de Vossenberg B.T.L.H."/>
            <person name="Warris S."/>
            <person name="Nguyen H.D.T."/>
            <person name="van Gent-Pelzer M.P.E."/>
            <person name="Joly D.L."/>
            <person name="van de Geest H.C."/>
            <person name="Bonants P.J.M."/>
            <person name="Smith D.S."/>
            <person name="Levesque C.A."/>
            <person name="van der Lee T.A.J."/>
        </authorList>
    </citation>
    <scope>NUCLEOTIDE SEQUENCE [LARGE SCALE GENOMIC DNA]</scope>
    <source>
        <strain evidence="17 18">LEV6574</strain>
    </source>
</reference>
<dbReference type="InterPro" id="IPR044492">
    <property type="entry name" value="P_typ_ATPase_HD_dom"/>
</dbReference>
<keyword evidence="11 14" id="KW-1133">Transmembrane helix</keyword>
<name>A0A507D8C0_9FUNG</name>
<evidence type="ECO:0000256" key="12">
    <source>
        <dbReference type="ARBA" id="ARBA00023136"/>
    </source>
</evidence>
<dbReference type="InterPro" id="IPR001757">
    <property type="entry name" value="P_typ_ATPase"/>
</dbReference>
<dbReference type="SFLD" id="SFLDG00002">
    <property type="entry name" value="C1.7:_P-type_atpase_like"/>
    <property type="match status" value="1"/>
</dbReference>
<dbReference type="GO" id="GO:0006874">
    <property type="term" value="P:intracellular calcium ion homeostasis"/>
    <property type="evidence" value="ECO:0007669"/>
    <property type="project" value="TreeGrafter"/>
</dbReference>
<feature type="transmembrane region" description="Helical" evidence="14">
    <location>
        <begin position="1129"/>
        <end position="1145"/>
    </location>
</feature>
<dbReference type="InterPro" id="IPR059000">
    <property type="entry name" value="ATPase_P-type_domA"/>
</dbReference>
<evidence type="ECO:0000256" key="6">
    <source>
        <dbReference type="ARBA" id="ARBA00022741"/>
    </source>
</evidence>
<feature type="transmembrane region" description="Helical" evidence="14">
    <location>
        <begin position="1012"/>
        <end position="1029"/>
    </location>
</feature>
<evidence type="ECO:0000256" key="5">
    <source>
        <dbReference type="ARBA" id="ARBA00022723"/>
    </source>
</evidence>
<dbReference type="InterPro" id="IPR018303">
    <property type="entry name" value="ATPase_P-typ_P_site"/>
</dbReference>
<keyword evidence="6" id="KW-0547">Nucleotide-binding</keyword>
<evidence type="ECO:0008006" key="19">
    <source>
        <dbReference type="Google" id="ProtNLM"/>
    </source>
</evidence>
<proteinExistence type="inferred from homology"/>
<evidence type="ECO:0000256" key="1">
    <source>
        <dbReference type="ARBA" id="ARBA00004477"/>
    </source>
</evidence>
<dbReference type="NCBIfam" id="TIGR01494">
    <property type="entry name" value="ATPase_P-type"/>
    <property type="match status" value="1"/>
</dbReference>
<evidence type="ECO:0000256" key="3">
    <source>
        <dbReference type="ARBA" id="ARBA00022448"/>
    </source>
</evidence>
<evidence type="ECO:0000259" key="15">
    <source>
        <dbReference type="Pfam" id="PF00122"/>
    </source>
</evidence>
<evidence type="ECO:0000256" key="10">
    <source>
        <dbReference type="ARBA" id="ARBA00022967"/>
    </source>
</evidence>
<dbReference type="SUPFAM" id="SSF81665">
    <property type="entry name" value="Calcium ATPase, transmembrane domain M"/>
    <property type="match status" value="1"/>
</dbReference>
<dbReference type="OrthoDB" id="48943at2759"/>
<evidence type="ECO:0000256" key="7">
    <source>
        <dbReference type="ARBA" id="ARBA00022824"/>
    </source>
</evidence>
<keyword evidence="3" id="KW-0813">Transport</keyword>
<dbReference type="PROSITE" id="PS00154">
    <property type="entry name" value="ATPASE_E1_E2"/>
    <property type="match status" value="1"/>
</dbReference>
<feature type="region of interest" description="Disordered" evidence="13">
    <location>
        <begin position="890"/>
        <end position="916"/>
    </location>
</feature>
<dbReference type="EMBL" id="QEAM01000072">
    <property type="protein sequence ID" value="TPX47661.1"/>
    <property type="molecule type" value="Genomic_DNA"/>
</dbReference>
<keyword evidence="7" id="KW-0256">Endoplasmic reticulum</keyword>
<dbReference type="VEuPathDB" id="FungiDB:SeMB42_g02634"/>
<dbReference type="Pfam" id="PF23143">
    <property type="entry name" value="2TM_P5A-ATPase"/>
    <property type="match status" value="1"/>
</dbReference>
<dbReference type="InterPro" id="IPR023299">
    <property type="entry name" value="ATPase_P-typ_cyto_dom_N"/>
</dbReference>
<dbReference type="InterPro" id="IPR057255">
    <property type="entry name" value="2TM_P5A-ATPase"/>
</dbReference>
<dbReference type="AlphaFoldDB" id="A0A507D8C0"/>
<feature type="domain" description="P5A-ATPase transmembrane helical hairpin" evidence="16">
    <location>
        <begin position="33"/>
        <end position="102"/>
    </location>
</feature>
<evidence type="ECO:0000256" key="4">
    <source>
        <dbReference type="ARBA" id="ARBA00022692"/>
    </source>
</evidence>
<evidence type="ECO:0000256" key="14">
    <source>
        <dbReference type="SAM" id="Phobius"/>
    </source>
</evidence>
<organism evidence="17 18">
    <name type="scientific">Synchytrium endobioticum</name>
    <dbReference type="NCBI Taxonomy" id="286115"/>
    <lineage>
        <taxon>Eukaryota</taxon>
        <taxon>Fungi</taxon>
        <taxon>Fungi incertae sedis</taxon>
        <taxon>Chytridiomycota</taxon>
        <taxon>Chytridiomycota incertae sedis</taxon>
        <taxon>Chytridiomycetes</taxon>
        <taxon>Synchytriales</taxon>
        <taxon>Synchytriaceae</taxon>
        <taxon>Synchytrium</taxon>
    </lineage>
</organism>
<dbReference type="InterPro" id="IPR023214">
    <property type="entry name" value="HAD_sf"/>
</dbReference>
<evidence type="ECO:0000256" key="8">
    <source>
        <dbReference type="ARBA" id="ARBA00022840"/>
    </source>
</evidence>
<dbReference type="SUPFAM" id="SSF81660">
    <property type="entry name" value="Metal cation-transporting ATPase, ATP-binding domain N"/>
    <property type="match status" value="1"/>
</dbReference>
<accession>A0A507D8C0</accession>
<feature type="transmembrane region" description="Helical" evidence="14">
    <location>
        <begin position="215"/>
        <end position="232"/>
    </location>
</feature>
<keyword evidence="5" id="KW-0479">Metal-binding</keyword>
<dbReference type="GO" id="GO:0016887">
    <property type="term" value="F:ATP hydrolysis activity"/>
    <property type="evidence" value="ECO:0007669"/>
    <property type="project" value="InterPro"/>
</dbReference>
<evidence type="ECO:0000256" key="9">
    <source>
        <dbReference type="ARBA" id="ARBA00022842"/>
    </source>
</evidence>
<dbReference type="InterPro" id="IPR006544">
    <property type="entry name" value="P-type_TPase_V"/>
</dbReference>
<keyword evidence="4 14" id="KW-0812">Transmembrane</keyword>
<feature type="transmembrane region" description="Helical" evidence="14">
    <location>
        <begin position="68"/>
        <end position="91"/>
    </location>
</feature>
<evidence type="ECO:0000313" key="18">
    <source>
        <dbReference type="Proteomes" id="UP000320475"/>
    </source>
</evidence>
<sequence length="1203" mass="134951">MPESHMPHAAAKTYPQNLVQSQSVLSASLYVRKPLEWHIYAFPFIPVYAVWLYLCMSKYDLVFGQREFAYLTLMLLMACHALAFLICQWSVSVKAALTCSHETDPYKAQLIKILPIPHHGAAALCEIHRALVKTDHGKTTQLSFMFQKKKFLYNHEMNKFIKLDFPSSTLSQMSKFKGLRGLQTDSEINAFADKYGQNKFDIPLPTFQELFQEHAMAPFFVFQVFCVGLWFLDDMWYYSLFTLVMLFVFESTVVLQRLTTLKEFRSMSIKPYEILTRRKNEWMSVQTYDLLPGDVVSLVRSKEDCPVPCDMLLLDGTCIANEAMLSGESTPQLKENVASRDSSHVFSINDDKIHVLFGGTKIIQVSTPPPDAPLRPPDGGCLAYVLRTGFSTQQGKLVRTIVYSTERVTANNLESLLFILFLLVFAIIAAAYVWIEGNKMEGRKRSKILLDCILIITSVVPPELPMELSLAVNNSLIALARVYVFCTEPFRIPFAGKVEVCCFDKTGTLTAEDLRVHGVAGLSLDPLRDSDFEKELRKPSELPDETIFVLAAAHALVHLDEGTIGDPMEKNSLSAIEWILQKGDVLSPMQGPKHQIRIVKRFPFASALKRMSTVSILVQAGHSSKTLVAVKGAPEVLQKMYSTLPPTYEAVYKYWARRGSRVLALGFKHLDGVIKASEARDLSRYAMECGLTFAGFLIFHCPLKPDAVAAVRMLNHSSHRVVMITGDNALTACHVANQVAITTREVLIADVREPSGFTWRSVDESIDITIDTSLSVQDPQLQKYDLCITGKGLMELQDTPAFNALLPRLWVYARVSPSQKEFILTALRKAGYETLMCGDGTNDVGALKQAHVGIALLNGNPEDLQRAMKLQMEQRRKQLLEQQEALRKRWGMPPVPNNTNANGANNQIVDPHSREGRQQRINQQTAKLEERVAKMLDDTDQEPPTLKFGDASVAAPFTSKLASVESVCNIVRQGRCTLVAMIQMYKILALNCLISAYSMSVLYLAGIKQGDWQATIAGLMITVCFFSIARASPMKDLSKKRPQANVFNLYLIPSILGQAAVHVGALMYIREQAIRYAEDLEEEINLDAEFQPSLLNSGIYLVSLIMQISTFAINYQGHPFRESIRENRPLWNGLVSVSLIAVLAATEWFPWLNDWMQLVPFPGDFKYKLMACMALDFGLAYVIEQVCSSMFSDNKPKSSLLLE</sequence>
<protein>
    <recommendedName>
        <fullName evidence="19">Cation-transporting P-type ATPase N-terminal domain-containing protein</fullName>
    </recommendedName>
</protein>
<dbReference type="PANTHER" id="PTHR45630:SF7">
    <property type="entry name" value="ENDOPLASMIC RETICULUM TRANSMEMBRANE HELIX TRANSLOCASE"/>
    <property type="match status" value="1"/>
</dbReference>
<gene>
    <name evidence="17" type="ORF">SeLEV6574_g02528</name>
</gene>
<dbReference type="CDD" id="cd07543">
    <property type="entry name" value="P-type_ATPase_cation"/>
    <property type="match status" value="1"/>
</dbReference>
<dbReference type="PROSITE" id="PS01229">
    <property type="entry name" value="COF_2"/>
    <property type="match status" value="1"/>
</dbReference>
<dbReference type="GO" id="GO:0046872">
    <property type="term" value="F:metal ion binding"/>
    <property type="evidence" value="ECO:0007669"/>
    <property type="project" value="UniProtKB-KW"/>
</dbReference>
<keyword evidence="10" id="KW-1278">Translocase</keyword>
<dbReference type="GO" id="GO:0005789">
    <property type="term" value="C:endoplasmic reticulum membrane"/>
    <property type="evidence" value="ECO:0007669"/>
    <property type="project" value="UniProtKB-SubCell"/>
</dbReference>
<dbReference type="InterPro" id="IPR047820">
    <property type="entry name" value="P5A-type_ATPase"/>
</dbReference>
<dbReference type="SUPFAM" id="SSF56784">
    <property type="entry name" value="HAD-like"/>
    <property type="match status" value="1"/>
</dbReference>